<dbReference type="GO" id="GO:0004515">
    <property type="term" value="F:nicotinate-nucleotide adenylyltransferase activity"/>
    <property type="evidence" value="ECO:0007669"/>
    <property type="project" value="UniProtKB-UniRule"/>
</dbReference>
<dbReference type="EMBL" id="DRXW01000106">
    <property type="protein sequence ID" value="HHR33632.1"/>
    <property type="molecule type" value="Genomic_DNA"/>
</dbReference>
<dbReference type="AlphaFoldDB" id="A0A7C5Y8Q4"/>
<dbReference type="GO" id="GO:0005524">
    <property type="term" value="F:ATP binding"/>
    <property type="evidence" value="ECO:0007669"/>
    <property type="project" value="UniProtKB-KW"/>
</dbReference>
<evidence type="ECO:0000256" key="2">
    <source>
        <dbReference type="ARBA" id="ARBA00005019"/>
    </source>
</evidence>
<dbReference type="Pfam" id="PF01467">
    <property type="entry name" value="CTP_transf_like"/>
    <property type="match status" value="1"/>
</dbReference>
<evidence type="ECO:0000256" key="5">
    <source>
        <dbReference type="ARBA" id="ARBA00022695"/>
    </source>
</evidence>
<comment type="caution">
    <text evidence="12">The sequence shown here is derived from an EMBL/GenBank/DDBJ whole genome shotgun (WGS) entry which is preliminary data.</text>
</comment>
<feature type="domain" description="Cytidyltransferase-like" evidence="11">
    <location>
        <begin position="12"/>
        <end position="177"/>
    </location>
</feature>
<name>A0A7C5Y8Q4_9BACT</name>
<proteinExistence type="inferred from homology"/>
<evidence type="ECO:0000313" key="12">
    <source>
        <dbReference type="EMBL" id="HHR33632.1"/>
    </source>
</evidence>
<dbReference type="GO" id="GO:0009435">
    <property type="term" value="P:NAD+ biosynthetic process"/>
    <property type="evidence" value="ECO:0007669"/>
    <property type="project" value="UniProtKB-UniRule"/>
</dbReference>
<dbReference type="Gene3D" id="3.40.50.620">
    <property type="entry name" value="HUPs"/>
    <property type="match status" value="1"/>
</dbReference>
<sequence length="203" mass="23792">MNLFSKSDTCVIFGGSFNPPHVAHTVIFSYALDIFNADFYILPTKTPPHKSVDVPFDKRFEWTVKVFSDFNKFENVFIWDLEKNIEGVNYAIKNVEQFSRYYENIILLVGEDALGNIEKWYEYEKLLEISYFAIYPRTRDGSLYERGKKVLGKYYSKVIELKNFPLLELSSSEIRQRIVQGKSVYGMVSEKIIEDVIKTYSEH</sequence>
<dbReference type="InterPro" id="IPR004821">
    <property type="entry name" value="Cyt_trans-like"/>
</dbReference>
<gene>
    <name evidence="10 12" type="primary">nadD</name>
    <name evidence="12" type="ORF">ENM46_01635</name>
</gene>
<dbReference type="UniPathway" id="UPA00253">
    <property type="reaction ID" value="UER00332"/>
</dbReference>
<keyword evidence="6 10" id="KW-0547">Nucleotide-binding</keyword>
<organism evidence="12">
    <name type="scientific">Fervidobacterium nodosum</name>
    <dbReference type="NCBI Taxonomy" id="2424"/>
    <lineage>
        <taxon>Bacteria</taxon>
        <taxon>Thermotogati</taxon>
        <taxon>Thermotogota</taxon>
        <taxon>Thermotogae</taxon>
        <taxon>Thermotogales</taxon>
        <taxon>Fervidobacteriaceae</taxon>
        <taxon>Fervidobacterium</taxon>
    </lineage>
</organism>
<dbReference type="SUPFAM" id="SSF52374">
    <property type="entry name" value="Nucleotidylyl transferase"/>
    <property type="match status" value="1"/>
</dbReference>
<keyword evidence="8 10" id="KW-0520">NAD</keyword>
<protein>
    <recommendedName>
        <fullName evidence="10">Probable nicotinate-nucleotide adenylyltransferase</fullName>
        <ecNumber evidence="10">2.7.7.18</ecNumber>
    </recommendedName>
    <alternativeName>
        <fullName evidence="10">Deamido-NAD(+) diphosphorylase</fullName>
    </alternativeName>
    <alternativeName>
        <fullName evidence="10">Deamido-NAD(+) pyrophosphorylase</fullName>
    </alternativeName>
    <alternativeName>
        <fullName evidence="10">Nicotinate mononucleotide adenylyltransferase</fullName>
        <shortName evidence="10">NaMN adenylyltransferase</shortName>
    </alternativeName>
</protein>
<keyword evidence="4 10" id="KW-0808">Transferase</keyword>
<evidence type="ECO:0000256" key="9">
    <source>
        <dbReference type="ARBA" id="ARBA00048721"/>
    </source>
</evidence>
<dbReference type="CDD" id="cd02165">
    <property type="entry name" value="NMNAT"/>
    <property type="match status" value="1"/>
</dbReference>
<dbReference type="NCBIfam" id="TIGR00482">
    <property type="entry name" value="nicotinate (nicotinamide) nucleotide adenylyltransferase"/>
    <property type="match status" value="1"/>
</dbReference>
<dbReference type="PANTHER" id="PTHR39321:SF3">
    <property type="entry name" value="PHOSPHOPANTETHEINE ADENYLYLTRANSFERASE"/>
    <property type="match status" value="1"/>
</dbReference>
<reference evidence="12" key="1">
    <citation type="journal article" date="2020" name="mSystems">
        <title>Genome- and Community-Level Interaction Insights into Carbon Utilization and Element Cycling Functions of Hydrothermarchaeota in Hydrothermal Sediment.</title>
        <authorList>
            <person name="Zhou Z."/>
            <person name="Liu Y."/>
            <person name="Xu W."/>
            <person name="Pan J."/>
            <person name="Luo Z.H."/>
            <person name="Li M."/>
        </authorList>
    </citation>
    <scope>NUCLEOTIDE SEQUENCE [LARGE SCALE GENOMIC DNA]</scope>
    <source>
        <strain evidence="12">SpSt-1088</strain>
    </source>
</reference>
<comment type="similarity">
    <text evidence="10">Belongs to the NadD family.</text>
</comment>
<dbReference type="HAMAP" id="MF_00244">
    <property type="entry name" value="NaMN_adenylyltr"/>
    <property type="match status" value="1"/>
</dbReference>
<comment type="pathway">
    <text evidence="2 10">Cofactor biosynthesis; NAD(+) biosynthesis; deamido-NAD(+) from nicotinate D-ribonucleotide: step 1/1.</text>
</comment>
<evidence type="ECO:0000256" key="1">
    <source>
        <dbReference type="ARBA" id="ARBA00002324"/>
    </source>
</evidence>
<evidence type="ECO:0000256" key="10">
    <source>
        <dbReference type="HAMAP-Rule" id="MF_00244"/>
    </source>
</evidence>
<comment type="catalytic activity">
    <reaction evidence="9 10">
        <text>nicotinate beta-D-ribonucleotide + ATP + H(+) = deamido-NAD(+) + diphosphate</text>
        <dbReference type="Rhea" id="RHEA:22860"/>
        <dbReference type="ChEBI" id="CHEBI:15378"/>
        <dbReference type="ChEBI" id="CHEBI:30616"/>
        <dbReference type="ChEBI" id="CHEBI:33019"/>
        <dbReference type="ChEBI" id="CHEBI:57502"/>
        <dbReference type="ChEBI" id="CHEBI:58437"/>
        <dbReference type="EC" id="2.7.7.18"/>
    </reaction>
</comment>
<comment type="function">
    <text evidence="1 10">Catalyzes the reversible adenylation of nicotinate mononucleotide (NaMN) to nicotinic acid adenine dinucleotide (NaAD).</text>
</comment>
<evidence type="ECO:0000259" key="11">
    <source>
        <dbReference type="Pfam" id="PF01467"/>
    </source>
</evidence>
<evidence type="ECO:0000256" key="3">
    <source>
        <dbReference type="ARBA" id="ARBA00022642"/>
    </source>
</evidence>
<dbReference type="InterPro" id="IPR005248">
    <property type="entry name" value="NadD/NMNAT"/>
</dbReference>
<evidence type="ECO:0000256" key="7">
    <source>
        <dbReference type="ARBA" id="ARBA00022840"/>
    </source>
</evidence>
<keyword evidence="3 10" id="KW-0662">Pyridine nucleotide biosynthesis</keyword>
<evidence type="ECO:0000256" key="8">
    <source>
        <dbReference type="ARBA" id="ARBA00023027"/>
    </source>
</evidence>
<evidence type="ECO:0000256" key="4">
    <source>
        <dbReference type="ARBA" id="ARBA00022679"/>
    </source>
</evidence>
<keyword evidence="7 10" id="KW-0067">ATP-binding</keyword>
<dbReference type="PANTHER" id="PTHR39321">
    <property type="entry name" value="NICOTINATE-NUCLEOTIDE ADENYLYLTRANSFERASE-RELATED"/>
    <property type="match status" value="1"/>
</dbReference>
<keyword evidence="5 10" id="KW-0548">Nucleotidyltransferase</keyword>
<dbReference type="EC" id="2.7.7.18" evidence="10"/>
<accession>A0A7C5Y8Q4</accession>
<evidence type="ECO:0000256" key="6">
    <source>
        <dbReference type="ARBA" id="ARBA00022741"/>
    </source>
</evidence>
<dbReference type="InterPro" id="IPR014729">
    <property type="entry name" value="Rossmann-like_a/b/a_fold"/>
</dbReference>